<evidence type="ECO:0000313" key="4">
    <source>
        <dbReference type="EMBL" id="KND00279.1"/>
    </source>
</evidence>
<dbReference type="InterPro" id="IPR000571">
    <property type="entry name" value="Znf_CCCH"/>
</dbReference>
<keyword evidence="1" id="KW-0862">Zinc</keyword>
<feature type="domain" description="C3H1-type" evidence="3">
    <location>
        <begin position="455"/>
        <end position="482"/>
    </location>
</feature>
<dbReference type="AlphaFoldDB" id="A0A0L0HHI5"/>
<feature type="region of interest" description="Disordered" evidence="2">
    <location>
        <begin position="189"/>
        <end position="209"/>
    </location>
</feature>
<feature type="compositionally biased region" description="Basic and acidic residues" evidence="2">
    <location>
        <begin position="1"/>
        <end position="15"/>
    </location>
</feature>
<keyword evidence="1" id="KW-0479">Metal-binding</keyword>
<dbReference type="GO" id="GO:0008270">
    <property type="term" value="F:zinc ion binding"/>
    <property type="evidence" value="ECO:0007669"/>
    <property type="project" value="UniProtKB-KW"/>
</dbReference>
<evidence type="ECO:0000259" key="3">
    <source>
        <dbReference type="PROSITE" id="PS50103"/>
    </source>
</evidence>
<feature type="region of interest" description="Disordered" evidence="2">
    <location>
        <begin position="339"/>
        <end position="441"/>
    </location>
</feature>
<keyword evidence="1" id="KW-0863">Zinc-finger</keyword>
<evidence type="ECO:0000313" key="5">
    <source>
        <dbReference type="Proteomes" id="UP000053201"/>
    </source>
</evidence>
<accession>A0A0L0HHI5</accession>
<evidence type="ECO:0000256" key="1">
    <source>
        <dbReference type="PROSITE-ProRule" id="PRU00723"/>
    </source>
</evidence>
<proteinExistence type="predicted"/>
<dbReference type="EMBL" id="KQ257456">
    <property type="protein sequence ID" value="KND00279.1"/>
    <property type="molecule type" value="Genomic_DNA"/>
</dbReference>
<dbReference type="OrthoDB" id="2160313at2759"/>
<dbReference type="InParanoid" id="A0A0L0HHI5"/>
<dbReference type="GeneID" id="27688046"/>
<evidence type="ECO:0000256" key="2">
    <source>
        <dbReference type="SAM" id="MobiDB-lite"/>
    </source>
</evidence>
<feature type="zinc finger region" description="C3H1-type" evidence="1">
    <location>
        <begin position="455"/>
        <end position="482"/>
    </location>
</feature>
<feature type="compositionally biased region" description="Basic and acidic residues" evidence="2">
    <location>
        <begin position="389"/>
        <end position="398"/>
    </location>
</feature>
<dbReference type="VEuPathDB" id="FungiDB:SPPG_04608"/>
<name>A0A0L0HHI5_SPIPD</name>
<dbReference type="RefSeq" id="XP_016608318.1">
    <property type="nucleotide sequence ID" value="XM_016752842.1"/>
</dbReference>
<protein>
    <recommendedName>
        <fullName evidence="3">C3H1-type domain-containing protein</fullName>
    </recommendedName>
</protein>
<dbReference type="Proteomes" id="UP000053201">
    <property type="component" value="Unassembled WGS sequence"/>
</dbReference>
<keyword evidence="5" id="KW-1185">Reference proteome</keyword>
<gene>
    <name evidence="4" type="ORF">SPPG_04608</name>
</gene>
<sequence length="619" mass="68137">MVDAVHGDVNIRKDVPTAAEPVIKQEPQEDALWPADETRRIRTPNGPPPHLSKGTSRPIPQPEGFKLFQGMAAPLNSNASGTLPTTRARPPPGREERPSPPPSELNGAKYDLSLPTDSEVRIKSEFGLVNEMGTPTQIASTALPGTIQSSRERTTSPSPAHLFPAVGVNSNRLDNAEAFVAERVLRRAASHEWQRRSPPPRRAGSPVRSNCESLSFGGPLPPPPLPVVDVAYEVHSAVLKQLQMEYAEGQTELYKLEAQYAEVAEISDRLARDVDELSQILASKKASLERTLKDRHGLEGLLIFMRRKQMQKKEEWSIGLRKAEEMRKRYPAEFLTTGPSRSRAVTVPPATLPRTMSGPLEPVHDSAETVFASSVRGDSNSRPCAGSSKPDDRQEEPFTMRQHHAAGTVSVGTFKRSRSTDGEGGGVPLGGRPDSIESIGGDPPAGAILHFRQVSGNGEICFKYNQAECPEGQNCSRRHVCVACMGSHPFYVCAAKRTSCFRFNNEECGPHCHREHRCLRCASGQHRLPECHIPPAPENGIEYCLTWNSSQNCHSGPNCERRHQCLRCRGSHAVIICPENVLNYFQTVDGRVTTTLPVARQMMPCLGREEHGSKRSRLE</sequence>
<dbReference type="PROSITE" id="PS50103">
    <property type="entry name" value="ZF_C3H1"/>
    <property type="match status" value="1"/>
</dbReference>
<reference evidence="4 5" key="1">
    <citation type="submission" date="2009-08" db="EMBL/GenBank/DDBJ databases">
        <title>The Genome Sequence of Spizellomyces punctatus strain DAOM BR117.</title>
        <authorList>
            <consortium name="The Broad Institute Genome Sequencing Platform"/>
            <person name="Russ C."/>
            <person name="Cuomo C."/>
            <person name="Shea T."/>
            <person name="Young S.K."/>
            <person name="Zeng Q."/>
            <person name="Koehrsen M."/>
            <person name="Haas B."/>
            <person name="Borodovsky M."/>
            <person name="Guigo R."/>
            <person name="Alvarado L."/>
            <person name="Berlin A."/>
            <person name="Bochicchio J."/>
            <person name="Borenstein D."/>
            <person name="Chapman S."/>
            <person name="Chen Z."/>
            <person name="Engels R."/>
            <person name="Freedman E."/>
            <person name="Gellesch M."/>
            <person name="Goldberg J."/>
            <person name="Griggs A."/>
            <person name="Gujja S."/>
            <person name="Heiman D."/>
            <person name="Hepburn T."/>
            <person name="Howarth C."/>
            <person name="Jen D."/>
            <person name="Larson L."/>
            <person name="Lewis B."/>
            <person name="Mehta T."/>
            <person name="Park D."/>
            <person name="Pearson M."/>
            <person name="Roberts A."/>
            <person name="Saif S."/>
            <person name="Shenoy N."/>
            <person name="Sisk P."/>
            <person name="Stolte C."/>
            <person name="Sykes S."/>
            <person name="Thomson T."/>
            <person name="Walk T."/>
            <person name="White J."/>
            <person name="Yandava C."/>
            <person name="Burger G."/>
            <person name="Gray M.W."/>
            <person name="Holland P.W.H."/>
            <person name="King N."/>
            <person name="Lang F.B.F."/>
            <person name="Roger A.J."/>
            <person name="Ruiz-Trillo I."/>
            <person name="Lander E."/>
            <person name="Nusbaum C."/>
        </authorList>
    </citation>
    <scope>NUCLEOTIDE SEQUENCE [LARGE SCALE GENOMIC DNA]</scope>
    <source>
        <strain evidence="4 5">DAOM BR117</strain>
    </source>
</reference>
<organism evidence="4 5">
    <name type="scientific">Spizellomyces punctatus (strain DAOM BR117)</name>
    <dbReference type="NCBI Taxonomy" id="645134"/>
    <lineage>
        <taxon>Eukaryota</taxon>
        <taxon>Fungi</taxon>
        <taxon>Fungi incertae sedis</taxon>
        <taxon>Chytridiomycota</taxon>
        <taxon>Chytridiomycota incertae sedis</taxon>
        <taxon>Chytridiomycetes</taxon>
        <taxon>Spizellomycetales</taxon>
        <taxon>Spizellomycetaceae</taxon>
        <taxon>Spizellomyces</taxon>
    </lineage>
</organism>
<feature type="region of interest" description="Disordered" evidence="2">
    <location>
        <begin position="1"/>
        <end position="111"/>
    </location>
</feature>